<evidence type="ECO:0000259" key="11">
    <source>
        <dbReference type="SMART" id="SM00387"/>
    </source>
</evidence>
<feature type="transmembrane region" description="Helical" evidence="10">
    <location>
        <begin position="130"/>
        <end position="150"/>
    </location>
</feature>
<dbReference type="AlphaFoldDB" id="A0A1M7RYW8"/>
<keyword evidence="5" id="KW-0547">Nucleotide-binding</keyword>
<evidence type="ECO:0000256" key="5">
    <source>
        <dbReference type="ARBA" id="ARBA00022741"/>
    </source>
</evidence>
<name>A0A1M7RYW8_9ACTN</name>
<dbReference type="GO" id="GO:0000155">
    <property type="term" value="F:phosphorelay sensor kinase activity"/>
    <property type="evidence" value="ECO:0007669"/>
    <property type="project" value="InterPro"/>
</dbReference>
<keyword evidence="10" id="KW-0812">Transmembrane</keyword>
<dbReference type="Pfam" id="PF07730">
    <property type="entry name" value="HisKA_3"/>
    <property type="match status" value="1"/>
</dbReference>
<keyword evidence="4" id="KW-0808">Transferase</keyword>
<evidence type="ECO:0000256" key="9">
    <source>
        <dbReference type="SAM" id="MobiDB-lite"/>
    </source>
</evidence>
<organism evidence="12 13">
    <name type="scientific">Geodermatophilus obscurus</name>
    <dbReference type="NCBI Taxonomy" id="1861"/>
    <lineage>
        <taxon>Bacteria</taxon>
        <taxon>Bacillati</taxon>
        <taxon>Actinomycetota</taxon>
        <taxon>Actinomycetes</taxon>
        <taxon>Geodermatophilales</taxon>
        <taxon>Geodermatophilaceae</taxon>
        <taxon>Geodermatophilus</taxon>
    </lineage>
</organism>
<comment type="catalytic activity">
    <reaction evidence="1">
        <text>ATP + protein L-histidine = ADP + protein N-phospho-L-histidine.</text>
        <dbReference type="EC" id="2.7.13.3"/>
    </reaction>
</comment>
<dbReference type="InterPro" id="IPR011712">
    <property type="entry name" value="Sig_transdc_His_kin_sub3_dim/P"/>
</dbReference>
<dbReference type="GO" id="GO:0005524">
    <property type="term" value="F:ATP binding"/>
    <property type="evidence" value="ECO:0007669"/>
    <property type="project" value="UniProtKB-KW"/>
</dbReference>
<feature type="transmembrane region" description="Helical" evidence="10">
    <location>
        <begin position="71"/>
        <end position="87"/>
    </location>
</feature>
<dbReference type="GO" id="GO:0016020">
    <property type="term" value="C:membrane"/>
    <property type="evidence" value="ECO:0007669"/>
    <property type="project" value="InterPro"/>
</dbReference>
<evidence type="ECO:0000256" key="4">
    <source>
        <dbReference type="ARBA" id="ARBA00022679"/>
    </source>
</evidence>
<evidence type="ECO:0000313" key="12">
    <source>
        <dbReference type="EMBL" id="SHN51324.1"/>
    </source>
</evidence>
<keyword evidence="8" id="KW-0902">Two-component regulatory system</keyword>
<dbReference type="InterPro" id="IPR003594">
    <property type="entry name" value="HATPase_dom"/>
</dbReference>
<evidence type="ECO:0000256" key="10">
    <source>
        <dbReference type="SAM" id="Phobius"/>
    </source>
</evidence>
<feature type="domain" description="Histidine kinase/HSP90-like ATPase" evidence="11">
    <location>
        <begin position="323"/>
        <end position="418"/>
    </location>
</feature>
<dbReference type="EC" id="2.7.13.3" evidence="2"/>
<reference evidence="12 13" key="1">
    <citation type="submission" date="2016-12" db="EMBL/GenBank/DDBJ databases">
        <authorList>
            <person name="Song W.-J."/>
            <person name="Kurnit D.M."/>
        </authorList>
    </citation>
    <scope>NUCLEOTIDE SEQUENCE [LARGE SCALE GENOMIC DNA]</scope>
    <source>
        <strain evidence="12 13">DSM 43162</strain>
    </source>
</reference>
<dbReference type="GO" id="GO:0046983">
    <property type="term" value="F:protein dimerization activity"/>
    <property type="evidence" value="ECO:0007669"/>
    <property type="project" value="InterPro"/>
</dbReference>
<feature type="region of interest" description="Disordered" evidence="9">
    <location>
        <begin position="365"/>
        <end position="384"/>
    </location>
</feature>
<dbReference type="Gene3D" id="1.20.5.1930">
    <property type="match status" value="1"/>
</dbReference>
<keyword evidence="10" id="KW-0472">Membrane</keyword>
<dbReference type="InterPro" id="IPR050482">
    <property type="entry name" value="Sensor_HK_TwoCompSys"/>
</dbReference>
<dbReference type="Pfam" id="PF02518">
    <property type="entry name" value="HATPase_c"/>
    <property type="match status" value="1"/>
</dbReference>
<dbReference type="Gene3D" id="3.30.565.10">
    <property type="entry name" value="Histidine kinase-like ATPase, C-terminal domain"/>
    <property type="match status" value="1"/>
</dbReference>
<dbReference type="Proteomes" id="UP000184428">
    <property type="component" value="Unassembled WGS sequence"/>
</dbReference>
<evidence type="ECO:0000256" key="1">
    <source>
        <dbReference type="ARBA" id="ARBA00000085"/>
    </source>
</evidence>
<dbReference type="CDD" id="cd16917">
    <property type="entry name" value="HATPase_UhpB-NarQ-NarX-like"/>
    <property type="match status" value="1"/>
</dbReference>
<evidence type="ECO:0000256" key="6">
    <source>
        <dbReference type="ARBA" id="ARBA00022777"/>
    </source>
</evidence>
<keyword evidence="3" id="KW-0597">Phosphoprotein</keyword>
<dbReference type="EMBL" id="FRDM01000001">
    <property type="protein sequence ID" value="SHN51324.1"/>
    <property type="molecule type" value="Genomic_DNA"/>
</dbReference>
<dbReference type="PANTHER" id="PTHR24421">
    <property type="entry name" value="NITRATE/NITRITE SENSOR PROTEIN NARX-RELATED"/>
    <property type="match status" value="1"/>
</dbReference>
<keyword evidence="10" id="KW-1133">Transmembrane helix</keyword>
<evidence type="ECO:0000313" key="13">
    <source>
        <dbReference type="Proteomes" id="UP000184428"/>
    </source>
</evidence>
<feature type="transmembrane region" description="Helical" evidence="10">
    <location>
        <begin position="94"/>
        <end position="118"/>
    </location>
</feature>
<accession>A0A1M7RYW8</accession>
<sequence length="420" mass="43337">MERPLVSSRRGWPVGNGIPTLTGVLDIREPAPGAGVAGVDRRLTDALLATTQTLMVALLIAAARPGFGPETAWAFLFAVGFGGLLLAGRRAPRLVLALTVLGIFAYYILDLPGIGIALPAVAVLYRAAEVGVLGWAVVAGSALVAVGAVAQVAQGFQPTTYLIGHDLLTNLALVAASIALGVSVRARRETRSSQERLRAMTTAEQAREAERRLQAERVRIAQDLHDSVGHAMSVIALHGNVAAEAVGRDDDAARRAIEQIGAATSAQLRELRATVKLLRSPAADVERGAVCLSGLDRLADAAREAGLPVGIDVAVDDDCLDGAIEAAAYRIVQESLTNVIRHSGARHAAVTAGIRDDRLELVITDDGPGGSAAGPSSPGGGQGLLGMRERAAVLGGQLQAGRGKAGGFVVHAVLPTRLAS</sequence>
<feature type="transmembrane region" description="Helical" evidence="10">
    <location>
        <begin position="162"/>
        <end position="184"/>
    </location>
</feature>
<keyword evidence="7" id="KW-0067">ATP-binding</keyword>
<proteinExistence type="predicted"/>
<dbReference type="SMART" id="SM00387">
    <property type="entry name" value="HATPase_c"/>
    <property type="match status" value="1"/>
</dbReference>
<feature type="compositionally biased region" description="Gly residues" evidence="9">
    <location>
        <begin position="367"/>
        <end position="384"/>
    </location>
</feature>
<evidence type="ECO:0000256" key="8">
    <source>
        <dbReference type="ARBA" id="ARBA00023012"/>
    </source>
</evidence>
<protein>
    <recommendedName>
        <fullName evidence="2">histidine kinase</fullName>
        <ecNumber evidence="2">2.7.13.3</ecNumber>
    </recommendedName>
</protein>
<evidence type="ECO:0000256" key="2">
    <source>
        <dbReference type="ARBA" id="ARBA00012438"/>
    </source>
</evidence>
<evidence type="ECO:0000256" key="7">
    <source>
        <dbReference type="ARBA" id="ARBA00022840"/>
    </source>
</evidence>
<dbReference type="SUPFAM" id="SSF55874">
    <property type="entry name" value="ATPase domain of HSP90 chaperone/DNA topoisomerase II/histidine kinase"/>
    <property type="match status" value="1"/>
</dbReference>
<gene>
    <name evidence="12" type="ORF">SAMN05660350_00270</name>
</gene>
<dbReference type="PANTHER" id="PTHR24421:SF10">
    <property type="entry name" value="NITRATE_NITRITE SENSOR PROTEIN NARQ"/>
    <property type="match status" value="1"/>
</dbReference>
<evidence type="ECO:0000256" key="3">
    <source>
        <dbReference type="ARBA" id="ARBA00022553"/>
    </source>
</evidence>
<dbReference type="InterPro" id="IPR036890">
    <property type="entry name" value="HATPase_C_sf"/>
</dbReference>
<keyword evidence="6 12" id="KW-0418">Kinase</keyword>